<gene>
    <name evidence="1" type="ORF">M6B22_10490</name>
</gene>
<accession>A0ABY7K7T5</accession>
<name>A0ABY7K7T5_9ACTN</name>
<dbReference type="EMBL" id="CP097463">
    <property type="protein sequence ID" value="WAX59166.1"/>
    <property type="molecule type" value="Genomic_DNA"/>
</dbReference>
<dbReference type="Proteomes" id="UP001164693">
    <property type="component" value="Chromosome"/>
</dbReference>
<protein>
    <submittedName>
        <fullName evidence="1">Helix-turn-helix domain-containing protein</fullName>
    </submittedName>
</protein>
<sequence length="79" mass="8663">MGELELDEVTTLAAATRHQDPAIGLAAVAALRSMVEVLEALQVDNARAQGWTWPAIADRLTVTKQAVHKKYRRRIGVGR</sequence>
<evidence type="ECO:0000313" key="2">
    <source>
        <dbReference type="Proteomes" id="UP001164693"/>
    </source>
</evidence>
<evidence type="ECO:0000313" key="1">
    <source>
        <dbReference type="EMBL" id="WAX59166.1"/>
    </source>
</evidence>
<organism evidence="1 2">
    <name type="scientific">Jatrophihabitans cynanchi</name>
    <dbReference type="NCBI Taxonomy" id="2944128"/>
    <lineage>
        <taxon>Bacteria</taxon>
        <taxon>Bacillati</taxon>
        <taxon>Actinomycetota</taxon>
        <taxon>Actinomycetes</taxon>
        <taxon>Jatrophihabitantales</taxon>
        <taxon>Jatrophihabitantaceae</taxon>
        <taxon>Jatrophihabitans</taxon>
    </lineage>
</organism>
<proteinExistence type="predicted"/>
<reference evidence="1" key="1">
    <citation type="submission" date="2022-05" db="EMBL/GenBank/DDBJ databases">
        <title>Jatrophihabitans sp. SB3-54 whole genome sequence.</title>
        <authorList>
            <person name="Suh M.K."/>
            <person name="Eom M.K."/>
            <person name="Kim J.S."/>
            <person name="Kim H.S."/>
            <person name="Do H.E."/>
            <person name="Shin Y.K."/>
            <person name="Lee J.-S."/>
        </authorList>
    </citation>
    <scope>NUCLEOTIDE SEQUENCE</scope>
    <source>
        <strain evidence="1">SB3-54</strain>
    </source>
</reference>
<keyword evidence="2" id="KW-1185">Reference proteome</keyword>